<comment type="similarity">
    <text evidence="1 2">Belongs to the phD/YefM antitoxin family.</text>
</comment>
<dbReference type="InterPro" id="IPR006442">
    <property type="entry name" value="Antitoxin_Phd/YefM"/>
</dbReference>
<name>A0A2T0RBN3_9ACTN</name>
<dbReference type="EMBL" id="PVZF01000001">
    <property type="protein sequence ID" value="PRY18572.1"/>
    <property type="molecule type" value="Genomic_DNA"/>
</dbReference>
<dbReference type="Pfam" id="PF02604">
    <property type="entry name" value="PhdYeFM_antitox"/>
    <property type="match status" value="1"/>
</dbReference>
<accession>A0A2T0RBN3</accession>
<dbReference type="OrthoDB" id="33091at2"/>
<sequence>MSQTVNVHEAKTHLSRLLEAVERGEDVVIARAGKPVARLVPARSRGERRPGAWKGRVVVADDFDDTPEDLVAAFSAGDVEPRP</sequence>
<keyword evidence="4" id="KW-1185">Reference proteome</keyword>
<comment type="caution">
    <text evidence="3">The sequence shown here is derived from an EMBL/GenBank/DDBJ whole genome shotgun (WGS) entry which is preliminary data.</text>
</comment>
<evidence type="ECO:0000313" key="4">
    <source>
        <dbReference type="Proteomes" id="UP000238083"/>
    </source>
</evidence>
<reference evidence="3 4" key="1">
    <citation type="submission" date="2018-03" db="EMBL/GenBank/DDBJ databases">
        <title>Genomic Encyclopedia of Archaeal and Bacterial Type Strains, Phase II (KMG-II): from individual species to whole genera.</title>
        <authorList>
            <person name="Goeker M."/>
        </authorList>
    </citation>
    <scope>NUCLEOTIDE SEQUENCE [LARGE SCALE GENOMIC DNA]</scope>
    <source>
        <strain evidence="3 4">DSM 19711</strain>
    </source>
</reference>
<evidence type="ECO:0000256" key="2">
    <source>
        <dbReference type="RuleBase" id="RU362080"/>
    </source>
</evidence>
<dbReference type="InterPro" id="IPR036165">
    <property type="entry name" value="YefM-like_sf"/>
</dbReference>
<protein>
    <recommendedName>
        <fullName evidence="2">Antitoxin</fullName>
    </recommendedName>
</protein>
<dbReference type="NCBIfam" id="TIGR01552">
    <property type="entry name" value="phd_fam"/>
    <property type="match status" value="1"/>
</dbReference>
<dbReference type="PANTHER" id="PTHR35377">
    <property type="entry name" value="ANTITOXIN VAPB49-RELATED-RELATED"/>
    <property type="match status" value="1"/>
</dbReference>
<dbReference type="Gene3D" id="3.40.1620.10">
    <property type="entry name" value="YefM-like domain"/>
    <property type="match status" value="1"/>
</dbReference>
<evidence type="ECO:0000313" key="3">
    <source>
        <dbReference type="EMBL" id="PRY18572.1"/>
    </source>
</evidence>
<dbReference type="RefSeq" id="WP_106207496.1">
    <property type="nucleotide sequence ID" value="NZ_PVZF01000001.1"/>
</dbReference>
<dbReference type="AlphaFoldDB" id="A0A2T0RBN3"/>
<dbReference type="InterPro" id="IPR051416">
    <property type="entry name" value="phD-YefM_TA_antitoxins"/>
</dbReference>
<evidence type="ECO:0000256" key="1">
    <source>
        <dbReference type="ARBA" id="ARBA00009981"/>
    </source>
</evidence>
<dbReference type="Proteomes" id="UP000238083">
    <property type="component" value="Unassembled WGS sequence"/>
</dbReference>
<gene>
    <name evidence="3" type="ORF">CLV37_101818</name>
</gene>
<comment type="function">
    <text evidence="2">Antitoxin component of a type II toxin-antitoxin (TA) system.</text>
</comment>
<proteinExistence type="inferred from homology"/>
<dbReference type="SUPFAM" id="SSF143120">
    <property type="entry name" value="YefM-like"/>
    <property type="match status" value="1"/>
</dbReference>
<organism evidence="3 4">
    <name type="scientific">Kineococcus rhizosphaerae</name>
    <dbReference type="NCBI Taxonomy" id="559628"/>
    <lineage>
        <taxon>Bacteria</taxon>
        <taxon>Bacillati</taxon>
        <taxon>Actinomycetota</taxon>
        <taxon>Actinomycetes</taxon>
        <taxon>Kineosporiales</taxon>
        <taxon>Kineosporiaceae</taxon>
        <taxon>Kineococcus</taxon>
    </lineage>
</organism>